<organism evidence="4 5">
    <name type="scientific">Candidatus Methanoperedens nitratireducens</name>
    <dbReference type="NCBI Taxonomy" id="1392998"/>
    <lineage>
        <taxon>Archaea</taxon>
        <taxon>Methanobacteriati</taxon>
        <taxon>Methanobacteriota</taxon>
        <taxon>Stenosarchaea group</taxon>
        <taxon>Methanomicrobia</taxon>
        <taxon>Methanosarcinales</taxon>
        <taxon>ANME-2 cluster</taxon>
        <taxon>Candidatus Methanoperedentaceae</taxon>
        <taxon>Candidatus Methanoperedens</taxon>
    </lineage>
</organism>
<feature type="domain" description="GINS subunit" evidence="2">
    <location>
        <begin position="13"/>
        <end position="124"/>
    </location>
</feature>
<proteinExistence type="predicted"/>
<dbReference type="Pfam" id="PF22090">
    <property type="entry name" value="Gins51_C"/>
    <property type="match status" value="1"/>
</dbReference>
<keyword evidence="5" id="KW-1185">Reference proteome</keyword>
<dbReference type="RefSeq" id="WP_048091051.1">
    <property type="nucleotide sequence ID" value="NZ_JMIY01000004.1"/>
</dbReference>
<sequence length="239" mass="27874">MPDQSRINLDNILKIERDERKKLVPLQHDFYDRAAMLIRELGEAKKNMEDMDSTKYEIIEAEFKNAKNEIKNIIEQRIKKIVKKASLQASSKQREIQDLDLMTQEEREFYNKLLELMTEYRSELLDKIFIFNRKDKQSITYAQSAVLENSLMDQHNADPESDPQEETPSANKKKEISFEYKKDISKEYIVVRLLKDIPTFVGADGRNYTLAKEDVAILSALNAKALINRNAAIQISVKR</sequence>
<evidence type="ECO:0000313" key="4">
    <source>
        <dbReference type="EMBL" id="KCZ71963.1"/>
    </source>
</evidence>
<evidence type="ECO:0008006" key="6">
    <source>
        <dbReference type="Google" id="ProtNLM"/>
    </source>
</evidence>
<comment type="caution">
    <text evidence="4">The sequence shown here is derived from an EMBL/GenBank/DDBJ whole genome shotgun (WGS) entry which is preliminary data.</text>
</comment>
<dbReference type="InterPro" id="IPR054314">
    <property type="entry name" value="Gins51_C"/>
</dbReference>
<dbReference type="Gene3D" id="3.40.5.50">
    <property type="match status" value="1"/>
</dbReference>
<dbReference type="CDD" id="cd11714">
    <property type="entry name" value="GINS_A_archaea"/>
    <property type="match status" value="1"/>
</dbReference>
<dbReference type="EMBL" id="JMIY01000004">
    <property type="protein sequence ID" value="KCZ71963.1"/>
    <property type="molecule type" value="Genomic_DNA"/>
</dbReference>
<protein>
    <recommendedName>
        <fullName evidence="6">GINS subunit domain-containing protein</fullName>
    </recommendedName>
</protein>
<evidence type="ECO:0000256" key="1">
    <source>
        <dbReference type="SAM" id="MobiDB-lite"/>
    </source>
</evidence>
<evidence type="ECO:0000259" key="3">
    <source>
        <dbReference type="Pfam" id="PF22090"/>
    </source>
</evidence>
<reference evidence="4 5" key="1">
    <citation type="journal article" date="2013" name="Nature">
        <title>Anaerobic oxidation of methane coupled to nitrate reduction in a novel archaeal lineage.</title>
        <authorList>
            <person name="Haroon M.F."/>
            <person name="Hu S."/>
            <person name="Shi Y."/>
            <person name="Imelfort M."/>
            <person name="Keller J."/>
            <person name="Hugenholtz P."/>
            <person name="Yuan Z."/>
            <person name="Tyson G.W."/>
        </authorList>
    </citation>
    <scope>NUCLEOTIDE SEQUENCE [LARGE SCALE GENOMIC DNA]</scope>
    <source>
        <strain evidence="4 5">ANME-2d</strain>
    </source>
</reference>
<evidence type="ECO:0000259" key="2">
    <source>
        <dbReference type="Pfam" id="PF05916"/>
    </source>
</evidence>
<dbReference type="Proteomes" id="UP000027153">
    <property type="component" value="Unassembled WGS sequence"/>
</dbReference>
<dbReference type="AlphaFoldDB" id="A0A062V5X7"/>
<dbReference type="Pfam" id="PF05916">
    <property type="entry name" value="Sld5"/>
    <property type="match status" value="1"/>
</dbReference>
<dbReference type="Gene3D" id="1.20.58.1030">
    <property type="match status" value="1"/>
</dbReference>
<name>A0A062V5X7_9EURY</name>
<dbReference type="SUPFAM" id="SSF158573">
    <property type="entry name" value="GINS helical bundle-like"/>
    <property type="match status" value="1"/>
</dbReference>
<feature type="domain" description="Gins51 C-terminal" evidence="3">
    <location>
        <begin position="189"/>
        <end position="234"/>
    </location>
</feature>
<accession>A0A062V5X7</accession>
<dbReference type="OrthoDB" id="157576at2157"/>
<dbReference type="InterPro" id="IPR036224">
    <property type="entry name" value="GINS_bundle-like_dom_sf"/>
</dbReference>
<gene>
    <name evidence="4" type="ORF">ANME2D_02020</name>
</gene>
<feature type="region of interest" description="Disordered" evidence="1">
    <location>
        <begin position="154"/>
        <end position="173"/>
    </location>
</feature>
<evidence type="ECO:0000313" key="5">
    <source>
        <dbReference type="Proteomes" id="UP000027153"/>
    </source>
</evidence>
<dbReference type="InterPro" id="IPR021151">
    <property type="entry name" value="GINS_A"/>
</dbReference>